<sequence>MTTRVINSQRLAWDAAQVVVRVLGSHQVGQWLHAQMAARLGPEPAAALVDSWMRIWASTRLDAPQVEAGIWRAKLTELMMTDPALATPLRDLMAEAVERLAVATDIRIPGEPVPEPPGPRVIDLDRYRD</sequence>
<reference evidence="2 3" key="1">
    <citation type="submission" date="2020-03" db="EMBL/GenBank/DDBJ databases">
        <title>Whole genome shotgun sequence of Phytohabitans flavus NBRC 107702.</title>
        <authorList>
            <person name="Komaki H."/>
            <person name="Tamura T."/>
        </authorList>
    </citation>
    <scope>NUCLEOTIDE SEQUENCE [LARGE SCALE GENOMIC DNA]</scope>
    <source>
        <strain evidence="2 3">NBRC 107702</strain>
    </source>
</reference>
<name>A0A6F8XV17_9ACTN</name>
<evidence type="ECO:0000256" key="1">
    <source>
        <dbReference type="SAM" id="MobiDB-lite"/>
    </source>
</evidence>
<organism evidence="2 3">
    <name type="scientific">Phytohabitans flavus</name>
    <dbReference type="NCBI Taxonomy" id="1076124"/>
    <lineage>
        <taxon>Bacteria</taxon>
        <taxon>Bacillati</taxon>
        <taxon>Actinomycetota</taxon>
        <taxon>Actinomycetes</taxon>
        <taxon>Micromonosporales</taxon>
        <taxon>Micromonosporaceae</taxon>
    </lineage>
</organism>
<dbReference type="AlphaFoldDB" id="A0A6F8XV17"/>
<dbReference type="KEGG" id="pfla:Pflav_041120"/>
<evidence type="ECO:0000313" key="3">
    <source>
        <dbReference type="Proteomes" id="UP000502508"/>
    </source>
</evidence>
<reference evidence="2 3" key="2">
    <citation type="submission" date="2020-03" db="EMBL/GenBank/DDBJ databases">
        <authorList>
            <person name="Ichikawa N."/>
            <person name="Kimura A."/>
            <person name="Kitahashi Y."/>
            <person name="Uohara A."/>
        </authorList>
    </citation>
    <scope>NUCLEOTIDE SEQUENCE [LARGE SCALE GENOMIC DNA]</scope>
    <source>
        <strain evidence="2 3">NBRC 107702</strain>
    </source>
</reference>
<dbReference type="EMBL" id="AP022870">
    <property type="protein sequence ID" value="BCB77702.1"/>
    <property type="molecule type" value="Genomic_DNA"/>
</dbReference>
<accession>A0A6F8XV17</accession>
<proteinExistence type="predicted"/>
<dbReference type="Proteomes" id="UP000502508">
    <property type="component" value="Chromosome"/>
</dbReference>
<gene>
    <name evidence="2" type="ORF">Pflav_041120</name>
</gene>
<protein>
    <submittedName>
        <fullName evidence="2">Uncharacterized protein</fullName>
    </submittedName>
</protein>
<keyword evidence="3" id="KW-1185">Reference proteome</keyword>
<feature type="region of interest" description="Disordered" evidence="1">
    <location>
        <begin position="108"/>
        <end position="129"/>
    </location>
</feature>
<evidence type="ECO:0000313" key="2">
    <source>
        <dbReference type="EMBL" id="BCB77702.1"/>
    </source>
</evidence>